<sequence length="87" mass="8771">MKKTAALSLAVGTLVAMSSISTTAVAGKPGMEKCYGIVKAGKNDCGANGHSCAGQAAKDGDANEWILVPEGTCDKIVGSSTEPKDKK</sequence>
<protein>
    <submittedName>
        <fullName evidence="2">DUF2282 domain-containing protein</fullName>
    </submittedName>
</protein>
<keyword evidence="1" id="KW-0732">Signal</keyword>
<accession>A0A4P9VL33</accession>
<gene>
    <name evidence="2" type="ORF">B9G39_11645</name>
</gene>
<organism evidence="2 3">
    <name type="scientific">Zooshikella ganghwensis</name>
    <dbReference type="NCBI Taxonomy" id="202772"/>
    <lineage>
        <taxon>Bacteria</taxon>
        <taxon>Pseudomonadati</taxon>
        <taxon>Pseudomonadota</taxon>
        <taxon>Gammaproteobacteria</taxon>
        <taxon>Oceanospirillales</taxon>
        <taxon>Zooshikellaceae</taxon>
        <taxon>Zooshikella</taxon>
    </lineage>
</organism>
<reference evidence="2 3" key="1">
    <citation type="submission" date="2017-04" db="EMBL/GenBank/DDBJ databases">
        <title>Draft genome sequence of Zooshikella ganghwensis VG4 isolated from Red Sea sediments.</title>
        <authorList>
            <person name="Rehman Z."/>
            <person name="Alam I."/>
            <person name="Kamau A."/>
            <person name="Bajic V."/>
            <person name="Leiknes T."/>
        </authorList>
    </citation>
    <scope>NUCLEOTIDE SEQUENCE [LARGE SCALE GENOMIC DNA]</scope>
    <source>
        <strain evidence="2 3">VG4</strain>
    </source>
</reference>
<dbReference type="InterPro" id="IPR018740">
    <property type="entry name" value="DUF2282_membr"/>
</dbReference>
<dbReference type="EMBL" id="NDXW01000001">
    <property type="protein sequence ID" value="RDH44048.1"/>
    <property type="molecule type" value="Genomic_DNA"/>
</dbReference>
<feature type="signal peptide" evidence="1">
    <location>
        <begin position="1"/>
        <end position="26"/>
    </location>
</feature>
<comment type="caution">
    <text evidence="2">The sequence shown here is derived from an EMBL/GenBank/DDBJ whole genome shotgun (WGS) entry which is preliminary data.</text>
</comment>
<dbReference type="AlphaFoldDB" id="A0A4P9VL33"/>
<feature type="chain" id="PRO_5020416164" evidence="1">
    <location>
        <begin position="27"/>
        <end position="87"/>
    </location>
</feature>
<evidence type="ECO:0000256" key="1">
    <source>
        <dbReference type="SAM" id="SignalP"/>
    </source>
</evidence>
<evidence type="ECO:0000313" key="3">
    <source>
        <dbReference type="Proteomes" id="UP000257039"/>
    </source>
</evidence>
<dbReference type="Pfam" id="PF10048">
    <property type="entry name" value="DUF2282"/>
    <property type="match status" value="1"/>
</dbReference>
<evidence type="ECO:0000313" key="2">
    <source>
        <dbReference type="EMBL" id="RDH44048.1"/>
    </source>
</evidence>
<dbReference type="Proteomes" id="UP000257039">
    <property type="component" value="Unassembled WGS sequence"/>
</dbReference>
<keyword evidence="3" id="KW-1185">Reference proteome</keyword>
<name>A0A4P9VL33_9GAMM</name>
<proteinExistence type="predicted"/>